<dbReference type="EMBL" id="QSBY01000008">
    <property type="protein sequence ID" value="RHW70984.1"/>
    <property type="molecule type" value="Genomic_DNA"/>
</dbReference>
<dbReference type="Pfam" id="PF00753">
    <property type="entry name" value="Lactamase_B"/>
    <property type="match status" value="2"/>
</dbReference>
<gene>
    <name evidence="2" type="ORF">DPX39_080027100</name>
</gene>
<dbReference type="Proteomes" id="UP000266743">
    <property type="component" value="Chromosome 8"/>
</dbReference>
<dbReference type="SUPFAM" id="SSF56281">
    <property type="entry name" value="Metallo-hydrolase/oxidoreductase"/>
    <property type="match status" value="1"/>
</dbReference>
<dbReference type="InterPro" id="IPR036866">
    <property type="entry name" value="RibonucZ/Hydroxyglut_hydro"/>
</dbReference>
<dbReference type="PANTHER" id="PTHR42773">
    <property type="entry name" value="METALLO-BETA-LACTAMASE-RELATED"/>
    <property type="match status" value="1"/>
</dbReference>
<evidence type="ECO:0000313" key="3">
    <source>
        <dbReference type="Proteomes" id="UP000266743"/>
    </source>
</evidence>
<dbReference type="InterPro" id="IPR001279">
    <property type="entry name" value="Metallo-B-lactamas"/>
</dbReference>
<reference evidence="2 3" key="1">
    <citation type="submission" date="2018-09" db="EMBL/GenBank/DDBJ databases">
        <title>whole genome sequence of T. equiperdum IVM-t1 strain.</title>
        <authorList>
            <person name="Suganuma K."/>
        </authorList>
    </citation>
    <scope>NUCLEOTIDE SEQUENCE [LARGE SCALE GENOMIC DNA]</scope>
    <source>
        <strain evidence="2 3">IVM-t1</strain>
    </source>
</reference>
<name>A0A3L6L2Y2_9TRYP</name>
<dbReference type="SMART" id="SM00849">
    <property type="entry name" value="Lactamase_B"/>
    <property type="match status" value="1"/>
</dbReference>
<dbReference type="PANTHER" id="PTHR42773:SF1">
    <property type="entry name" value="METALLO-BETA-LACTAMASE FAMILY PROTEIN"/>
    <property type="match status" value="1"/>
</dbReference>
<organism evidence="2 3">
    <name type="scientific">Trypanosoma brucei equiperdum</name>
    <dbReference type="NCBI Taxonomy" id="630700"/>
    <lineage>
        <taxon>Eukaryota</taxon>
        <taxon>Discoba</taxon>
        <taxon>Euglenozoa</taxon>
        <taxon>Kinetoplastea</taxon>
        <taxon>Metakinetoplastina</taxon>
        <taxon>Trypanosomatida</taxon>
        <taxon>Trypanosomatidae</taxon>
        <taxon>Trypanosoma</taxon>
    </lineage>
</organism>
<evidence type="ECO:0000313" key="2">
    <source>
        <dbReference type="EMBL" id="RHW70984.1"/>
    </source>
</evidence>
<proteinExistence type="predicted"/>
<comment type="caution">
    <text evidence="2">The sequence shown here is derived from an EMBL/GenBank/DDBJ whole genome shotgun (WGS) entry which is preliminary data.</text>
</comment>
<dbReference type="Gene3D" id="3.60.15.10">
    <property type="entry name" value="Ribonuclease Z/Hydroxyacylglutathione hydrolase-like"/>
    <property type="match status" value="2"/>
</dbReference>
<feature type="domain" description="Metallo-beta-lactamase" evidence="1">
    <location>
        <begin position="72"/>
        <end position="314"/>
    </location>
</feature>
<accession>A0A3L6L2Y2</accession>
<dbReference type="AlphaFoldDB" id="A0A3L6L2Y2"/>
<sequence>MRHFRLNRCSYTPNLTSLTNQVNRSERLRKWGSAGVPPGVPRIPRLEAKGIAILHESPKVILAGRSRCNNFDSNQYMLINKATKRCLLVDASDDWPDDWAAFIGASDLTLTHVFLTHCHIDNIINLNAFLTICGSRQKQRVQVDSQDNDNREDDNGSDEIGVMWCPAEECWVQNFKRSCERYGRFEEMHQVLPMMCRSLYTPQHLVDPVIAGFSRRNARHLRRNDVLLSAATNRATSFIDFGNGVLLYYIFSPGHSPGHMMLHIPTERILFSGDLLFFNKVGRVDLPWATGVRLAESLRLLEALPDNTVVVPGHGRMTTLGRERRENKALQQCYQRQEIGKQEVSVGFNEGYL</sequence>
<protein>
    <submittedName>
        <fullName evidence="2">Metallo-beta-lactamase-like protein</fullName>
    </submittedName>
</protein>
<evidence type="ECO:0000259" key="1">
    <source>
        <dbReference type="SMART" id="SM00849"/>
    </source>
</evidence>